<comment type="caution">
    <text evidence="1">The sequence shown here is derived from an EMBL/GenBank/DDBJ whole genome shotgun (WGS) entry which is preliminary data.</text>
</comment>
<dbReference type="AlphaFoldDB" id="A0A2U1CCC3"/>
<evidence type="ECO:0000313" key="1">
    <source>
        <dbReference type="EMBL" id="PVY58569.1"/>
    </source>
</evidence>
<organism evidence="1 2">
    <name type="scientific">Intestinimonas butyriciproducens</name>
    <dbReference type="NCBI Taxonomy" id="1297617"/>
    <lineage>
        <taxon>Bacteria</taxon>
        <taxon>Bacillati</taxon>
        <taxon>Bacillota</taxon>
        <taxon>Clostridia</taxon>
        <taxon>Eubacteriales</taxon>
        <taxon>Intestinimonas</taxon>
    </lineage>
</organism>
<dbReference type="Proteomes" id="UP000245778">
    <property type="component" value="Unassembled WGS sequence"/>
</dbReference>
<dbReference type="GeneID" id="93228911"/>
<protein>
    <submittedName>
        <fullName evidence="1">Uncharacterized protein</fullName>
    </submittedName>
</protein>
<dbReference type="EMBL" id="QEKK01000004">
    <property type="protein sequence ID" value="PVY58569.1"/>
    <property type="molecule type" value="Genomic_DNA"/>
</dbReference>
<evidence type="ECO:0000313" key="2">
    <source>
        <dbReference type="Proteomes" id="UP000245778"/>
    </source>
</evidence>
<gene>
    <name evidence="1" type="ORF">C7373_104165</name>
</gene>
<sequence length="186" mass="20996">MDHLRAFVDRLSGRFDNSEQLAALQRQGIADFPYAEHVNTACNDKILGLPADFSGLFLVEESYYTLAGKTNSSSHLFLFTEEGDKIKLTSYEIPEGYNKASFSYQALRAVAYSSLKESEKFTPALYTQKDGVWEGGSVSMFSPVLKFTLFERFSDEMLEVSETMELNGKRTFGYDIPILYKRKPGA</sequence>
<name>A0A2U1CCC3_9FIRM</name>
<reference evidence="1 2" key="1">
    <citation type="submission" date="2018-04" db="EMBL/GenBank/DDBJ databases">
        <title>Genomic Encyclopedia of Type Strains, Phase IV (KMG-IV): sequencing the most valuable type-strain genomes for metagenomic binning, comparative biology and taxonomic classification.</title>
        <authorList>
            <person name="Goeker M."/>
        </authorList>
    </citation>
    <scope>NUCLEOTIDE SEQUENCE [LARGE SCALE GENOMIC DNA]</scope>
    <source>
        <strain evidence="1 2">DSM 26588</strain>
    </source>
</reference>
<accession>A0A2U1CCC3</accession>
<proteinExistence type="predicted"/>
<dbReference type="RefSeq" id="WP_116721988.1">
    <property type="nucleotide sequence ID" value="NZ_CP011524.1"/>
</dbReference>
<dbReference type="OrthoDB" id="3196946at2"/>